<dbReference type="VEuPathDB" id="AmoebaDB:NfTy_060710"/>
<keyword evidence="1" id="KW-0472">Membrane</keyword>
<comment type="caution">
    <text evidence="2">The sequence shown here is derived from an EMBL/GenBank/DDBJ whole genome shotgun (WGS) entry which is preliminary data.</text>
</comment>
<keyword evidence="1" id="KW-1133">Transmembrane helix</keyword>
<proteinExistence type="predicted"/>
<gene>
    <name evidence="2" type="ORF">FDP41_009214</name>
</gene>
<feature type="transmembrane region" description="Helical" evidence="1">
    <location>
        <begin position="191"/>
        <end position="218"/>
    </location>
</feature>
<keyword evidence="1" id="KW-0812">Transmembrane</keyword>
<dbReference type="VEuPathDB" id="AmoebaDB:NF0049420"/>
<dbReference type="GeneID" id="68116431"/>
<dbReference type="OrthoDB" id="10383831at2759"/>
<feature type="transmembrane region" description="Helical" evidence="1">
    <location>
        <begin position="156"/>
        <end position="179"/>
    </location>
</feature>
<dbReference type="EMBL" id="VFQX01000068">
    <property type="protein sequence ID" value="KAF0972311.1"/>
    <property type="molecule type" value="Genomic_DNA"/>
</dbReference>
<accession>A0A6A5BC60</accession>
<dbReference type="Proteomes" id="UP000444721">
    <property type="component" value="Unassembled WGS sequence"/>
</dbReference>
<dbReference type="RefSeq" id="XP_044557026.1">
    <property type="nucleotide sequence ID" value="XM_044713149.1"/>
</dbReference>
<evidence type="ECO:0000256" key="1">
    <source>
        <dbReference type="SAM" id="Phobius"/>
    </source>
</evidence>
<sequence length="308" mass="34733">MQPPPHRAHALVVHSMTNQHAVLHSAAATTIRTHEEDFDETDTILEEISRVQHHQNEPEVLLDDGNHRDGNTYLENRSLSARLSGWFSKKQKRVSFPSSEQVSHTISESSFSLPTLGTHNNYGSVIHVDSSIKHLSTSKKLLLDVKKPYKLQKAAVICNACFTALSILLILGCFILPTIPFNQFIDISTTYYVTSFIIVFVPVCVVLFITTIIGMIAFKPTKEYIKSLHLGYIGSLLFLIFMDCISIAIMFISTDPNYHYSSYLSLCISAVVLNCIIVVWSLVMIGVTILRMKRESFEYQYGHSSMKQ</sequence>
<dbReference type="VEuPathDB" id="AmoebaDB:FDP41_009214"/>
<keyword evidence="3" id="KW-1185">Reference proteome</keyword>
<evidence type="ECO:0000313" key="3">
    <source>
        <dbReference type="Proteomes" id="UP000444721"/>
    </source>
</evidence>
<name>A0A6A5BC60_NAEFO</name>
<feature type="transmembrane region" description="Helical" evidence="1">
    <location>
        <begin position="230"/>
        <end position="251"/>
    </location>
</feature>
<protein>
    <submittedName>
        <fullName evidence="2">Uncharacterized protein</fullName>
    </submittedName>
</protein>
<reference evidence="2 3" key="1">
    <citation type="journal article" date="2019" name="Sci. Rep.">
        <title>Nanopore sequencing improves the draft genome of the human pathogenic amoeba Naegleria fowleri.</title>
        <authorList>
            <person name="Liechti N."/>
            <person name="Schurch N."/>
            <person name="Bruggmann R."/>
            <person name="Wittwer M."/>
        </authorList>
    </citation>
    <scope>NUCLEOTIDE SEQUENCE [LARGE SCALE GENOMIC DNA]</scope>
    <source>
        <strain evidence="2 3">ATCC 30894</strain>
    </source>
</reference>
<feature type="transmembrane region" description="Helical" evidence="1">
    <location>
        <begin position="263"/>
        <end position="290"/>
    </location>
</feature>
<dbReference type="AlphaFoldDB" id="A0A6A5BC60"/>
<evidence type="ECO:0000313" key="2">
    <source>
        <dbReference type="EMBL" id="KAF0972311.1"/>
    </source>
</evidence>
<organism evidence="2 3">
    <name type="scientific">Naegleria fowleri</name>
    <name type="common">Brain eating amoeba</name>
    <dbReference type="NCBI Taxonomy" id="5763"/>
    <lineage>
        <taxon>Eukaryota</taxon>
        <taxon>Discoba</taxon>
        <taxon>Heterolobosea</taxon>
        <taxon>Tetramitia</taxon>
        <taxon>Eutetramitia</taxon>
        <taxon>Vahlkampfiidae</taxon>
        <taxon>Naegleria</taxon>
    </lineage>
</organism>